<dbReference type="EMBL" id="BGPR01004488">
    <property type="protein sequence ID" value="GBN00170.1"/>
    <property type="molecule type" value="Genomic_DNA"/>
</dbReference>
<evidence type="ECO:0000313" key="1">
    <source>
        <dbReference type="EMBL" id="GBN00170.1"/>
    </source>
</evidence>
<keyword evidence="2" id="KW-1185">Reference proteome</keyword>
<reference evidence="1 2" key="1">
    <citation type="journal article" date="2019" name="Sci. Rep.">
        <title>Orb-weaving spider Araneus ventricosus genome elucidates the spidroin gene catalogue.</title>
        <authorList>
            <person name="Kono N."/>
            <person name="Nakamura H."/>
            <person name="Ohtoshi R."/>
            <person name="Moran D.A.P."/>
            <person name="Shinohara A."/>
            <person name="Yoshida Y."/>
            <person name="Fujiwara M."/>
            <person name="Mori M."/>
            <person name="Tomita M."/>
            <person name="Arakawa K."/>
        </authorList>
    </citation>
    <scope>NUCLEOTIDE SEQUENCE [LARGE SCALE GENOMIC DNA]</scope>
</reference>
<evidence type="ECO:0000313" key="2">
    <source>
        <dbReference type="Proteomes" id="UP000499080"/>
    </source>
</evidence>
<accession>A0A4Y2KE54</accession>
<gene>
    <name evidence="1" type="ORF">AVEN_14265_1</name>
</gene>
<protein>
    <submittedName>
        <fullName evidence="1">Uncharacterized protein</fullName>
    </submittedName>
</protein>
<dbReference type="AlphaFoldDB" id="A0A4Y2KE54"/>
<organism evidence="1 2">
    <name type="scientific">Araneus ventricosus</name>
    <name type="common">Orbweaver spider</name>
    <name type="synonym">Epeira ventricosa</name>
    <dbReference type="NCBI Taxonomy" id="182803"/>
    <lineage>
        <taxon>Eukaryota</taxon>
        <taxon>Metazoa</taxon>
        <taxon>Ecdysozoa</taxon>
        <taxon>Arthropoda</taxon>
        <taxon>Chelicerata</taxon>
        <taxon>Arachnida</taxon>
        <taxon>Araneae</taxon>
        <taxon>Araneomorphae</taxon>
        <taxon>Entelegynae</taxon>
        <taxon>Araneoidea</taxon>
        <taxon>Araneidae</taxon>
        <taxon>Araneus</taxon>
    </lineage>
</organism>
<proteinExistence type="predicted"/>
<comment type="caution">
    <text evidence="1">The sequence shown here is derived from an EMBL/GenBank/DDBJ whole genome shotgun (WGS) entry which is preliminary data.</text>
</comment>
<dbReference type="Proteomes" id="UP000499080">
    <property type="component" value="Unassembled WGS sequence"/>
</dbReference>
<sequence length="102" mass="11905">MENSSKRYSKVRCEVKLDSLADHYKSRKSLFAHWDCCTLNLSQGLKPPAKDWCWDPRLDPGLPATSGSRIDPLVRCGSLERGYQLRCRRRHLTRVQNYEVRP</sequence>
<name>A0A4Y2KE54_ARAVE</name>